<comment type="caution">
    <text evidence="1">The sequence shown here is derived from an EMBL/GenBank/DDBJ whole genome shotgun (WGS) entry which is preliminary data.</text>
</comment>
<dbReference type="SUPFAM" id="SSF50447">
    <property type="entry name" value="Translation proteins"/>
    <property type="match status" value="1"/>
</dbReference>
<accession>A0A9Q4C419</accession>
<keyword evidence="2" id="KW-1185">Reference proteome</keyword>
<evidence type="ECO:0008006" key="3">
    <source>
        <dbReference type="Google" id="ProtNLM"/>
    </source>
</evidence>
<dbReference type="AlphaFoldDB" id="A0A9Q4C419"/>
<dbReference type="EMBL" id="RKLV01000008">
    <property type="protein sequence ID" value="MCX2819477.1"/>
    <property type="molecule type" value="Genomic_DNA"/>
</dbReference>
<organism evidence="1 2">
    <name type="scientific">Halorutilus salinus</name>
    <dbReference type="NCBI Taxonomy" id="2487751"/>
    <lineage>
        <taxon>Archaea</taxon>
        <taxon>Methanobacteriati</taxon>
        <taxon>Methanobacteriota</taxon>
        <taxon>Stenosarchaea group</taxon>
        <taxon>Halobacteria</taxon>
        <taxon>Halorutilales</taxon>
        <taxon>Halorutilaceae</taxon>
        <taxon>Halorutilus</taxon>
    </lineage>
</organism>
<dbReference type="Proteomes" id="UP001149411">
    <property type="component" value="Unassembled WGS sequence"/>
</dbReference>
<name>A0A9Q4C419_9EURY</name>
<sequence>MRRFGRAVSHTGGALVVHCAEGTEPVFDAPVYDASLDRLGTTFEFFGPVDRPYALVETDARPERDGKLYLRD</sequence>
<protein>
    <recommendedName>
        <fullName evidence="3">H/ACA RNA-protein complex component Gar1</fullName>
    </recommendedName>
</protein>
<dbReference type="RefSeq" id="WP_266087767.1">
    <property type="nucleotide sequence ID" value="NZ_RKLV01000008.1"/>
</dbReference>
<reference evidence="1" key="1">
    <citation type="submission" date="2022-09" db="EMBL/GenBank/DDBJ databases">
        <title>Haloadaptaus new haloarchaeum isolated from saline soil.</title>
        <authorList>
            <person name="Duran-Viseras A."/>
            <person name="Sanchez-Porro C."/>
            <person name="Ventosa A."/>
        </authorList>
    </citation>
    <scope>NUCLEOTIDE SEQUENCE</scope>
    <source>
        <strain evidence="1">F3-133</strain>
    </source>
</reference>
<dbReference type="Gene3D" id="2.40.10.230">
    <property type="entry name" value="Probable tRNA pseudouridine synthase domain"/>
    <property type="match status" value="1"/>
</dbReference>
<gene>
    <name evidence="1" type="ORF">EGH25_08955</name>
</gene>
<dbReference type="InterPro" id="IPR009000">
    <property type="entry name" value="Transl_B-barrel_sf"/>
</dbReference>
<proteinExistence type="predicted"/>
<dbReference type="InterPro" id="IPR038664">
    <property type="entry name" value="Gar1/Naf1_Cbf5-bd_sf"/>
</dbReference>
<evidence type="ECO:0000313" key="1">
    <source>
        <dbReference type="EMBL" id="MCX2819477.1"/>
    </source>
</evidence>
<evidence type="ECO:0000313" key="2">
    <source>
        <dbReference type="Proteomes" id="UP001149411"/>
    </source>
</evidence>